<protein>
    <submittedName>
        <fullName evidence="2">Uncharacterized protein</fullName>
    </submittedName>
</protein>
<evidence type="ECO:0000256" key="1">
    <source>
        <dbReference type="SAM" id="Phobius"/>
    </source>
</evidence>
<accession>A0ABS7XZR5</accession>
<feature type="transmembrane region" description="Helical" evidence="1">
    <location>
        <begin position="21"/>
        <end position="42"/>
    </location>
</feature>
<keyword evidence="3" id="KW-1185">Reference proteome</keyword>
<keyword evidence="1" id="KW-0812">Transmembrane</keyword>
<evidence type="ECO:0000313" key="3">
    <source>
        <dbReference type="Proteomes" id="UP001198402"/>
    </source>
</evidence>
<sequence>MIKFFRKIRYDLIEKNKTGKYLNYAIGEIILVVIGILIALQINNWNEERKSNEQIHALLDNLKTSIEEDKEYLNTTAVLHEFRSNSLSRLYHYALNKKEPNSPVRPISKLENNTIWKGSYPDSVNLDFANLTIIYSGIHDDVVINKNVLDELKNTGLFSELKNDALKESINTYYSFVNSNFLIDDWNKDLSISWRHFLRDKYDVLTMELYNINSPYDLVRKNEPIQTRIHEMIGPARFRSSNATKAIKLAEYLLIEIDKYQNKK</sequence>
<dbReference type="RefSeq" id="WP_224478064.1">
    <property type="nucleotide sequence ID" value="NZ_JAIUJS010000003.1"/>
</dbReference>
<dbReference type="InterPro" id="IPR045749">
    <property type="entry name" value="DUF6090"/>
</dbReference>
<dbReference type="EMBL" id="JAIUJS010000003">
    <property type="protein sequence ID" value="MCA0153127.1"/>
    <property type="molecule type" value="Genomic_DNA"/>
</dbReference>
<proteinExistence type="predicted"/>
<reference evidence="3" key="1">
    <citation type="submission" date="2023-07" db="EMBL/GenBank/DDBJ databases">
        <authorList>
            <person name="Yue Y."/>
        </authorList>
    </citation>
    <scope>NUCLEOTIDE SEQUENCE [LARGE SCALE GENOMIC DNA]</scope>
    <source>
        <strain evidence="3">2Y89</strain>
    </source>
</reference>
<evidence type="ECO:0000313" key="2">
    <source>
        <dbReference type="EMBL" id="MCA0153127.1"/>
    </source>
</evidence>
<gene>
    <name evidence="2" type="ORF">LBV24_07855</name>
</gene>
<dbReference type="Proteomes" id="UP001198402">
    <property type="component" value="Unassembled WGS sequence"/>
</dbReference>
<keyword evidence="1" id="KW-0472">Membrane</keyword>
<keyword evidence="1" id="KW-1133">Transmembrane helix</keyword>
<name>A0ABS7XZR5_9FLAO</name>
<organism evidence="2 3">
    <name type="scientific">Winogradskyella vincentii</name>
    <dbReference type="NCBI Taxonomy" id="2877122"/>
    <lineage>
        <taxon>Bacteria</taxon>
        <taxon>Pseudomonadati</taxon>
        <taxon>Bacteroidota</taxon>
        <taxon>Flavobacteriia</taxon>
        <taxon>Flavobacteriales</taxon>
        <taxon>Flavobacteriaceae</taxon>
        <taxon>Winogradskyella</taxon>
    </lineage>
</organism>
<dbReference type="Pfam" id="PF19578">
    <property type="entry name" value="DUF6090"/>
    <property type="match status" value="1"/>
</dbReference>
<comment type="caution">
    <text evidence="2">The sequence shown here is derived from an EMBL/GenBank/DDBJ whole genome shotgun (WGS) entry which is preliminary data.</text>
</comment>